<name>A0A0V1B6E5_TRISP</name>
<protein>
    <submittedName>
        <fullName evidence="1">Uncharacterized protein</fullName>
    </submittedName>
</protein>
<accession>A0A0V1B6E5</accession>
<dbReference type="InParanoid" id="A0A0V1B6E5"/>
<evidence type="ECO:0000313" key="2">
    <source>
        <dbReference type="Proteomes" id="UP000054776"/>
    </source>
</evidence>
<dbReference type="Proteomes" id="UP000054776">
    <property type="component" value="Unassembled WGS sequence"/>
</dbReference>
<comment type="caution">
    <text evidence="1">The sequence shown here is derived from an EMBL/GenBank/DDBJ whole genome shotgun (WGS) entry which is preliminary data.</text>
</comment>
<reference evidence="1 2" key="1">
    <citation type="submission" date="2015-01" db="EMBL/GenBank/DDBJ databases">
        <title>Evolution of Trichinella species and genotypes.</title>
        <authorList>
            <person name="Korhonen P.K."/>
            <person name="Edoardo P."/>
            <person name="Giuseppe L.R."/>
            <person name="Gasser R.B."/>
        </authorList>
    </citation>
    <scope>NUCLEOTIDE SEQUENCE [LARGE SCALE GENOMIC DNA]</scope>
    <source>
        <strain evidence="1">ISS3</strain>
    </source>
</reference>
<organism evidence="1 2">
    <name type="scientific">Trichinella spiralis</name>
    <name type="common">Trichina worm</name>
    <dbReference type="NCBI Taxonomy" id="6334"/>
    <lineage>
        <taxon>Eukaryota</taxon>
        <taxon>Metazoa</taxon>
        <taxon>Ecdysozoa</taxon>
        <taxon>Nematoda</taxon>
        <taxon>Enoplea</taxon>
        <taxon>Dorylaimia</taxon>
        <taxon>Trichinellida</taxon>
        <taxon>Trichinellidae</taxon>
        <taxon>Trichinella</taxon>
    </lineage>
</organism>
<dbReference type="EMBL" id="JYDH01000096">
    <property type="protein sequence ID" value="KRY32529.1"/>
    <property type="molecule type" value="Genomic_DNA"/>
</dbReference>
<proteinExistence type="predicted"/>
<sequence length="74" mass="8229">MFAPDCQNGVMVKNRKRLLKLVAVHWLVDRGVVQRVDCCSLSILKHSIYSIHSIQKFLGSAGPRSMSGTLGVQF</sequence>
<dbReference type="AlphaFoldDB" id="A0A0V1B6E5"/>
<keyword evidence="2" id="KW-1185">Reference proteome</keyword>
<evidence type="ECO:0000313" key="1">
    <source>
        <dbReference type="EMBL" id="KRY32529.1"/>
    </source>
</evidence>
<gene>
    <name evidence="1" type="ORF">T01_10717</name>
</gene>